<dbReference type="AlphaFoldDB" id="A0A6A5HMA6"/>
<comment type="caution">
    <text evidence="2">The sequence shown here is derived from an EMBL/GenBank/DDBJ whole genome shotgun (WGS) entry which is preliminary data.</text>
</comment>
<keyword evidence="1" id="KW-0472">Membrane</keyword>
<accession>A0A6A5HMA6</accession>
<keyword evidence="1" id="KW-1133">Transmembrane helix</keyword>
<dbReference type="RefSeq" id="XP_053590627.1">
    <property type="nucleotide sequence ID" value="XM_053726433.1"/>
</dbReference>
<dbReference type="Proteomes" id="UP000483820">
    <property type="component" value="Chromosome II"/>
</dbReference>
<protein>
    <submittedName>
        <fullName evidence="2">Uncharacterized protein</fullName>
    </submittedName>
</protein>
<gene>
    <name evidence="2" type="ORF">GCK72_007765</name>
</gene>
<proteinExistence type="predicted"/>
<evidence type="ECO:0000256" key="1">
    <source>
        <dbReference type="SAM" id="Phobius"/>
    </source>
</evidence>
<feature type="transmembrane region" description="Helical" evidence="1">
    <location>
        <begin position="84"/>
        <end position="108"/>
    </location>
</feature>
<dbReference type="CTD" id="9805110"/>
<dbReference type="EMBL" id="WUAV01000002">
    <property type="protein sequence ID" value="KAF1767806.1"/>
    <property type="molecule type" value="Genomic_DNA"/>
</dbReference>
<dbReference type="GeneID" id="9805110"/>
<sequence length="140" mass="15840">MSIPKDLEQLVAKDLETEMPADQIERGRKFYNDLSSEQKDAVYKLFKGSCNKYFDTESYKNGKTNTAGHLVCCHDLGMCGTSGWLIFLIILIVLLCLAGAAAAFWFFYYKRKIGGRDEEKEIESTADTANTEHDISVETY</sequence>
<organism evidence="2 3">
    <name type="scientific">Caenorhabditis remanei</name>
    <name type="common">Caenorhabditis vulgaris</name>
    <dbReference type="NCBI Taxonomy" id="31234"/>
    <lineage>
        <taxon>Eukaryota</taxon>
        <taxon>Metazoa</taxon>
        <taxon>Ecdysozoa</taxon>
        <taxon>Nematoda</taxon>
        <taxon>Chromadorea</taxon>
        <taxon>Rhabditida</taxon>
        <taxon>Rhabditina</taxon>
        <taxon>Rhabditomorpha</taxon>
        <taxon>Rhabditoidea</taxon>
        <taxon>Rhabditidae</taxon>
        <taxon>Peloderinae</taxon>
        <taxon>Caenorhabditis</taxon>
    </lineage>
</organism>
<reference evidence="2 3" key="1">
    <citation type="submission" date="2019-12" db="EMBL/GenBank/DDBJ databases">
        <title>Chromosome-level assembly of the Caenorhabditis remanei genome.</title>
        <authorList>
            <person name="Teterina A.A."/>
            <person name="Willis J.H."/>
            <person name="Phillips P.C."/>
        </authorList>
    </citation>
    <scope>NUCLEOTIDE SEQUENCE [LARGE SCALE GENOMIC DNA]</scope>
    <source>
        <strain evidence="2 3">PX506</strain>
        <tissue evidence="2">Whole organism</tissue>
    </source>
</reference>
<evidence type="ECO:0000313" key="2">
    <source>
        <dbReference type="EMBL" id="KAF1767806.1"/>
    </source>
</evidence>
<keyword evidence="1" id="KW-0812">Transmembrane</keyword>
<evidence type="ECO:0000313" key="3">
    <source>
        <dbReference type="Proteomes" id="UP000483820"/>
    </source>
</evidence>
<name>A0A6A5HMA6_CAERE</name>
<dbReference type="KEGG" id="crq:GCK72_007765"/>